<organism evidence="4 5">
    <name type="scientific">Fibrobacter succinogenes</name>
    <name type="common">Bacteroides succinogenes</name>
    <dbReference type="NCBI Taxonomy" id="833"/>
    <lineage>
        <taxon>Bacteria</taxon>
        <taxon>Pseudomonadati</taxon>
        <taxon>Fibrobacterota</taxon>
        <taxon>Fibrobacteria</taxon>
        <taxon>Fibrobacterales</taxon>
        <taxon>Fibrobacteraceae</taxon>
        <taxon>Fibrobacter</taxon>
    </lineage>
</organism>
<proteinExistence type="inferred from homology"/>
<dbReference type="Gene3D" id="3.40.1080.20">
    <property type="entry name" value="Acetyl-CoA hydrolase/transferase C-terminal domain"/>
    <property type="match status" value="1"/>
</dbReference>
<feature type="domain" description="Acetyl-CoA hydrolase/transferase N-terminal" evidence="2">
    <location>
        <begin position="20"/>
        <end position="227"/>
    </location>
</feature>
<dbReference type="Pfam" id="PF02550">
    <property type="entry name" value="AcetylCoA_hydro"/>
    <property type="match status" value="1"/>
</dbReference>
<name>A0A380S8A3_FIBSU</name>
<dbReference type="InterPro" id="IPR003702">
    <property type="entry name" value="ActCoA_hydro_N"/>
</dbReference>
<accession>A0A380S8A3</accession>
<dbReference type="InterPro" id="IPR037171">
    <property type="entry name" value="NagB/RpiA_transferase-like"/>
</dbReference>
<protein>
    <submittedName>
        <fullName evidence="4">Succinyl-CoA:acetate CoA-transferase</fullName>
    </submittedName>
</protein>
<dbReference type="InterPro" id="IPR038460">
    <property type="entry name" value="AcetylCoA_hyd_C_sf"/>
</dbReference>
<keyword evidence="4" id="KW-0808">Transferase</keyword>
<dbReference type="AlphaFoldDB" id="A0A380S8A3"/>
<evidence type="ECO:0000259" key="2">
    <source>
        <dbReference type="Pfam" id="PF02550"/>
    </source>
</evidence>
<dbReference type="FunFam" id="3.40.1080.20:FF:000001">
    <property type="entry name" value="Acetyl-CoA hydrolase Ach1"/>
    <property type="match status" value="1"/>
</dbReference>
<dbReference type="PANTHER" id="PTHR43609">
    <property type="entry name" value="ACETYL-COA HYDROLASE"/>
    <property type="match status" value="1"/>
</dbReference>
<evidence type="ECO:0000256" key="1">
    <source>
        <dbReference type="ARBA" id="ARBA00009632"/>
    </source>
</evidence>
<evidence type="ECO:0000313" key="4">
    <source>
        <dbReference type="EMBL" id="SUQ24731.1"/>
    </source>
</evidence>
<dbReference type="SUPFAM" id="SSF100950">
    <property type="entry name" value="NagB/RpiA/CoA transferase-like"/>
    <property type="match status" value="2"/>
</dbReference>
<evidence type="ECO:0000259" key="3">
    <source>
        <dbReference type="Pfam" id="PF13336"/>
    </source>
</evidence>
<dbReference type="GO" id="GO:0008775">
    <property type="term" value="F:acetate CoA-transferase activity"/>
    <property type="evidence" value="ECO:0007669"/>
    <property type="project" value="InterPro"/>
</dbReference>
<gene>
    <name evidence="4" type="ORF">SAMN05661053_2144</name>
</gene>
<dbReference type="Pfam" id="PF13336">
    <property type="entry name" value="AcetylCoA_hyd_C"/>
    <property type="match status" value="1"/>
</dbReference>
<sequence>MFHGGKNTIFCYDMTWITTKKCSAASAADMIRNGDVLGVSGFTLAGYPKAVPLALAARAEKLHEAGQEFKVTLFAGASTGDSCDGALARAKALSLRMPYQSNPSLRKAINDGSIRYIDAHLGKMGYLVRTGAVPAPTVAIIEVSAILPDGRVCLSTSGGNSVCYLEMAPKIILELNTRLGDSCIGMHDNALPELPPHAKPLAIYSAGDRVGGEFVQIDPNKVIAIVENEAYDEVTPFVEPDEVSKNIGERILDFIRFEESHSRLPKGLAYQSGVGKVANAVLCAMADDDRLGQIDLYTEVIQEAVLPLLKKGKLGIASGTALTLSQTAQKEFVENSAEWKKHFIIRQQEVSNSPDVIRRLGVISMNTALEADIFGNVNSSLVCGSAMMNGIGGSADFARNCALGFFLTPSVAKGGAISSIVPYVSHVDHTDHDTQIFVTEQGLADLRGLPVEERARLIIKNCAHPDYRDALTDVLEYGLKHAKGVHVPLALSRAFEMHTRFLETGKML</sequence>
<dbReference type="GO" id="GO:0006083">
    <property type="term" value="P:acetate metabolic process"/>
    <property type="evidence" value="ECO:0007669"/>
    <property type="project" value="InterPro"/>
</dbReference>
<dbReference type="GO" id="GO:0003986">
    <property type="term" value="F:acetyl-CoA hydrolase activity"/>
    <property type="evidence" value="ECO:0007669"/>
    <property type="project" value="TreeGrafter"/>
</dbReference>
<dbReference type="Gene3D" id="3.30.750.70">
    <property type="entry name" value="4-hydroxybutyrate coenzyme like domains"/>
    <property type="match status" value="1"/>
</dbReference>
<dbReference type="InterPro" id="IPR026888">
    <property type="entry name" value="AcetylCoA_hyd_C"/>
</dbReference>
<dbReference type="Proteomes" id="UP000255423">
    <property type="component" value="Unassembled WGS sequence"/>
</dbReference>
<evidence type="ECO:0000313" key="5">
    <source>
        <dbReference type="Proteomes" id="UP000255423"/>
    </source>
</evidence>
<dbReference type="InterPro" id="IPR046433">
    <property type="entry name" value="ActCoA_hydro"/>
</dbReference>
<reference evidence="4 5" key="1">
    <citation type="submission" date="2017-08" db="EMBL/GenBank/DDBJ databases">
        <authorList>
            <person name="de Groot N.N."/>
        </authorList>
    </citation>
    <scope>NUCLEOTIDE SEQUENCE [LARGE SCALE GENOMIC DNA]</scope>
    <source>
        <strain evidence="4 5">HM2</strain>
    </source>
</reference>
<dbReference type="Gene3D" id="3.40.1080.10">
    <property type="entry name" value="Glutaconate Coenzyme A-transferase"/>
    <property type="match status" value="1"/>
</dbReference>
<dbReference type="PANTHER" id="PTHR43609:SF1">
    <property type="entry name" value="ACETYL-COA HYDROLASE"/>
    <property type="match status" value="1"/>
</dbReference>
<dbReference type="CDD" id="cd02980">
    <property type="entry name" value="TRX_Fd_family"/>
    <property type="match status" value="1"/>
</dbReference>
<dbReference type="EMBL" id="UHJL01000003">
    <property type="protein sequence ID" value="SUQ24731.1"/>
    <property type="molecule type" value="Genomic_DNA"/>
</dbReference>
<feature type="domain" description="Acetyl-CoA hydrolase/transferase C-terminal" evidence="3">
    <location>
        <begin position="331"/>
        <end position="473"/>
    </location>
</feature>
<comment type="similarity">
    <text evidence="1">Belongs to the acetyl-CoA hydrolase/transferase family.</text>
</comment>